<evidence type="ECO:0000259" key="4">
    <source>
        <dbReference type="Pfam" id="PF22124"/>
    </source>
</evidence>
<dbReference type="InterPro" id="IPR043757">
    <property type="entry name" value="DUF5703_N"/>
</dbReference>
<dbReference type="InterPro" id="IPR013780">
    <property type="entry name" value="Glyco_hydro_b"/>
</dbReference>
<dbReference type="AlphaFoldDB" id="A0A2Z4ADN5"/>
<feature type="compositionally biased region" description="Polar residues" evidence="1">
    <location>
        <begin position="893"/>
        <end position="909"/>
    </location>
</feature>
<dbReference type="Gene3D" id="1.50.10.10">
    <property type="match status" value="1"/>
</dbReference>
<evidence type="ECO:0000313" key="5">
    <source>
        <dbReference type="EMBL" id="AWT59505.1"/>
    </source>
</evidence>
<dbReference type="Proteomes" id="UP000247465">
    <property type="component" value="Chromosome"/>
</dbReference>
<evidence type="ECO:0000259" key="3">
    <source>
        <dbReference type="Pfam" id="PF21307"/>
    </source>
</evidence>
<feature type="region of interest" description="Disordered" evidence="1">
    <location>
        <begin position="893"/>
        <end position="912"/>
    </location>
</feature>
<feature type="domain" description="Glycosyl hydrolase family 95 catalytic" evidence="4">
    <location>
        <begin position="504"/>
        <end position="639"/>
    </location>
</feature>
<dbReference type="SUPFAM" id="SSF48208">
    <property type="entry name" value="Six-hairpin glycosidases"/>
    <property type="match status" value="1"/>
</dbReference>
<dbReference type="Pfam" id="PF21307">
    <property type="entry name" value="Glyco_hydro_95_C"/>
    <property type="match status" value="1"/>
</dbReference>
<dbReference type="InterPro" id="IPR049053">
    <property type="entry name" value="AFCA-like_C"/>
</dbReference>
<dbReference type="GO" id="GO:0004560">
    <property type="term" value="F:alpha-L-fucosidase activity"/>
    <property type="evidence" value="ECO:0007669"/>
    <property type="project" value="TreeGrafter"/>
</dbReference>
<gene>
    <name evidence="5" type="ORF">DF168_00695</name>
</gene>
<feature type="domain" description="DUF5703" evidence="2">
    <location>
        <begin position="46"/>
        <end position="182"/>
    </location>
</feature>
<dbReference type="InterPro" id="IPR054363">
    <property type="entry name" value="GH95_cat"/>
</dbReference>
<dbReference type="InterPro" id="IPR012341">
    <property type="entry name" value="6hp_glycosidase-like_sf"/>
</dbReference>
<evidence type="ECO:0000259" key="2">
    <source>
        <dbReference type="Pfam" id="PF18961"/>
    </source>
</evidence>
<dbReference type="Pfam" id="PF22124">
    <property type="entry name" value="Glyco_hydro_95_cat"/>
    <property type="match status" value="1"/>
</dbReference>
<dbReference type="EMBL" id="CP029803">
    <property type="protein sequence ID" value="AWT59505.1"/>
    <property type="molecule type" value="Genomic_DNA"/>
</dbReference>
<evidence type="ECO:0000256" key="1">
    <source>
        <dbReference type="SAM" id="MobiDB-lite"/>
    </source>
</evidence>
<dbReference type="KEGG" id="mtar:DF168_00695"/>
<sequence length="973" mass="110339">MAIFFGFQFSKLDSQCIGHQDTRRMKKSNLFDVDYRKLVSRADVIYNSPAEVSIEGTPIGNGCMGTTVWTTPRSIRFQINRNDLFSSDRNHAGSHGCPVDYRGPCSRLEVDFGESIFNKAKSFCQRLSIYDANCTIECGDVRVQCFVSSERDVLVLEVEDQRSIPKDITVTISMWRPPKVITPLYLWPSNTWVSEEIDTGTHTARYQFRELEDIILVEQNFHETRKFRNEEYNGGSAVALHVGGGKTRIENPEKATWQSDDLQWDEKPLHAKFQRKIITEGIPQARSIIAASGQGKRTILVSTTASNRKEDALSKRCLLELHNTKKRSYKSLRVEHTRWWHNFWSRTFVHMTSQDGLADFMERIRVLHLYYSASSSRGDVPVPQGAGLIFQTEGDIPHLGTQLWHWIVESMYRPLFAADAMDITDPYFNMYVKQLPLCEKAAQQRWGVAGGAYFPETSPVDGPTLLPNENSEEFRNYFLGRTKSDTLSPPTLALCQHDSHLHNICKHHRDSEFPGTNPYCSIGHIASTGSKIALQAWWRYRCTGNTHWLRYKAYPLLRGTVEFYRHLIKKGTDGLYHLEGTNVMESFFLVKDSLKDLAAIRGTFPPAIRASIILNEDADLRSEWQDIIDNLAPFPMGHETESKALTWGTLNENVWAAGHFDGVNINSRHYPYEDIWAHPIETFEAWTMENNDPDKDRIVQLLIDLCPNHLKIMSGRHWLPSLVRTPIAFAMAGRGEDLPAILAANFYVYRPHLANGLSAFEQGIQSMGLEHSGLITMTLQIGLMQSISPTPGEPEIINIFPAWPQEWDASFSLLARGGFLVTSSIRGGVIEFVQIESRFGETCRLRNPWNKPCRVSKGKNPGRKTPTDNLEGEILLFETKAGELYEVSPINESTPKTRTISPETTNNPYHYSFKLPSGVSVGGKIGRGKDEPSKGLGAYATGNRRFRIEQAIVTKIADSFNIDRYEHSNNSQR</sequence>
<protein>
    <submittedName>
        <fullName evidence="5">Uncharacterized protein</fullName>
    </submittedName>
</protein>
<dbReference type="InterPro" id="IPR008928">
    <property type="entry name" value="6-hairpin_glycosidase_sf"/>
</dbReference>
<proteinExistence type="predicted"/>
<dbReference type="PANTHER" id="PTHR31084">
    <property type="entry name" value="ALPHA-L-FUCOSIDASE 2"/>
    <property type="match status" value="1"/>
</dbReference>
<feature type="domain" description="Alpha fucosidase A-like C-terminal" evidence="3">
    <location>
        <begin position="795"/>
        <end position="887"/>
    </location>
</feature>
<evidence type="ECO:0000313" key="6">
    <source>
        <dbReference type="Proteomes" id="UP000247465"/>
    </source>
</evidence>
<dbReference type="Gene3D" id="2.70.98.50">
    <property type="entry name" value="putative glycoside hydrolase family protein from bacillus halodurans"/>
    <property type="match status" value="1"/>
</dbReference>
<reference evidence="5 6" key="1">
    <citation type="submission" date="2018-06" db="EMBL/GenBank/DDBJ databases">
        <title>Draft Genome Sequence of a Novel Marine Bacterium Related to the Verrucomicrobia.</title>
        <authorList>
            <person name="Vosseberg J."/>
            <person name="Martijn J."/>
            <person name="Ettema T.J.G."/>
        </authorList>
    </citation>
    <scope>NUCLEOTIDE SEQUENCE [LARGE SCALE GENOMIC DNA]</scope>
    <source>
        <strain evidence="5">TARA_B100001123</strain>
    </source>
</reference>
<dbReference type="Gene3D" id="2.60.40.1180">
    <property type="entry name" value="Golgi alpha-mannosidase II"/>
    <property type="match status" value="1"/>
</dbReference>
<dbReference type="GO" id="GO:0005975">
    <property type="term" value="P:carbohydrate metabolic process"/>
    <property type="evidence" value="ECO:0007669"/>
    <property type="project" value="InterPro"/>
</dbReference>
<organism evidence="5 6">
    <name type="scientific">Candidatus Moanibacter tarae</name>
    <dbReference type="NCBI Taxonomy" id="2200854"/>
    <lineage>
        <taxon>Bacteria</taxon>
        <taxon>Pseudomonadati</taxon>
        <taxon>Verrucomicrobiota</taxon>
        <taxon>Opitutia</taxon>
        <taxon>Puniceicoccales</taxon>
        <taxon>Puniceicoccales incertae sedis</taxon>
        <taxon>Candidatus Moanibacter</taxon>
    </lineage>
</organism>
<name>A0A2Z4ADN5_9BACT</name>
<dbReference type="PANTHER" id="PTHR31084:SF0">
    <property type="entry name" value="ALPHA-L-FUCOSIDASE 2"/>
    <property type="match status" value="1"/>
</dbReference>
<dbReference type="Pfam" id="PF18961">
    <property type="entry name" value="DUF5703_N"/>
    <property type="match status" value="1"/>
</dbReference>
<accession>A0A2Z4ADN5</accession>